<organism evidence="10 11">
    <name type="scientific">Bacillus timonensis</name>
    <dbReference type="NCBI Taxonomy" id="1033734"/>
    <lineage>
        <taxon>Bacteria</taxon>
        <taxon>Bacillati</taxon>
        <taxon>Bacillota</taxon>
        <taxon>Bacilli</taxon>
        <taxon>Bacillales</taxon>
        <taxon>Bacillaceae</taxon>
        <taxon>Bacillus</taxon>
    </lineage>
</organism>
<dbReference type="SMART" id="SM01120">
    <property type="entry name" value="Dak2"/>
    <property type="match status" value="1"/>
</dbReference>
<evidence type="ECO:0000256" key="8">
    <source>
        <dbReference type="ARBA" id="ARBA00055771"/>
    </source>
</evidence>
<evidence type="ECO:0000313" key="10">
    <source>
        <dbReference type="EMBL" id="THE13928.1"/>
    </source>
</evidence>
<name>A0A4S3PW29_9BACI</name>
<dbReference type="EMBL" id="SLUB01000006">
    <property type="protein sequence ID" value="THE13928.1"/>
    <property type="molecule type" value="Genomic_DNA"/>
</dbReference>
<comment type="function">
    <text evidence="8">ADP-binding subunit of the dihydroxyacetone kinase, which is responsible for the phosphoenolpyruvate (PEP)-dependent phosphorylation of dihydroxyacetone. DhaL-ADP is converted to DhaL-ATP via a phosphoryl group transfer from DhaM and transmits it to dihydroxyacetone binds to DhaK.</text>
</comment>
<dbReference type="InterPro" id="IPR050861">
    <property type="entry name" value="Dihydroxyacetone_Kinase"/>
</dbReference>
<keyword evidence="5 10" id="KW-0418">Kinase</keyword>
<evidence type="ECO:0000256" key="1">
    <source>
        <dbReference type="ARBA" id="ARBA00001113"/>
    </source>
</evidence>
<keyword evidence="6" id="KW-0319">Glycerol metabolism</keyword>
<dbReference type="Pfam" id="PF02734">
    <property type="entry name" value="Dak2"/>
    <property type="match status" value="1"/>
</dbReference>
<gene>
    <name evidence="10" type="primary">dhaL</name>
    <name evidence="10" type="ORF">E1I69_05320</name>
</gene>
<feature type="domain" description="DhaL" evidence="9">
    <location>
        <begin position="6"/>
        <end position="208"/>
    </location>
</feature>
<proteinExistence type="predicted"/>
<dbReference type="InterPro" id="IPR036117">
    <property type="entry name" value="DhaL_dom_sf"/>
</dbReference>
<keyword evidence="11" id="KW-1185">Reference proteome</keyword>
<comment type="subunit">
    <text evidence="7">Homodimer. The dihydroxyacetone kinase complex is composed of a homodimer of DhaM, a homodimer of DhaK and the subunit DhaL.</text>
</comment>
<protein>
    <recommendedName>
        <fullName evidence="3">phosphoenolpyruvate--glycerone phosphotransferase</fullName>
        <ecNumber evidence="3">2.7.1.121</ecNumber>
    </recommendedName>
</protein>
<dbReference type="Proteomes" id="UP000306477">
    <property type="component" value="Unassembled WGS sequence"/>
</dbReference>
<dbReference type="InterPro" id="IPR004007">
    <property type="entry name" value="DhaL_dom"/>
</dbReference>
<comment type="caution">
    <text evidence="10">The sequence shown here is derived from an EMBL/GenBank/DDBJ whole genome shotgun (WGS) entry which is preliminary data.</text>
</comment>
<dbReference type="SUPFAM" id="SSF101473">
    <property type="entry name" value="DhaL-like"/>
    <property type="match status" value="1"/>
</dbReference>
<dbReference type="RefSeq" id="WP_136378568.1">
    <property type="nucleotide sequence ID" value="NZ_SLUB01000006.1"/>
</dbReference>
<dbReference type="GO" id="GO:0047324">
    <property type="term" value="F:phosphoenolpyruvate-glycerone phosphotransferase activity"/>
    <property type="evidence" value="ECO:0007669"/>
    <property type="project" value="UniProtKB-EC"/>
</dbReference>
<evidence type="ECO:0000256" key="7">
    <source>
        <dbReference type="ARBA" id="ARBA00046577"/>
    </source>
</evidence>
<evidence type="ECO:0000256" key="5">
    <source>
        <dbReference type="ARBA" id="ARBA00022777"/>
    </source>
</evidence>
<dbReference type="OrthoDB" id="9800291at2"/>
<comment type="catalytic activity">
    <reaction evidence="1">
        <text>dihydroxyacetone + phosphoenolpyruvate = dihydroxyacetone phosphate + pyruvate</text>
        <dbReference type="Rhea" id="RHEA:18381"/>
        <dbReference type="ChEBI" id="CHEBI:15361"/>
        <dbReference type="ChEBI" id="CHEBI:16016"/>
        <dbReference type="ChEBI" id="CHEBI:57642"/>
        <dbReference type="ChEBI" id="CHEBI:58702"/>
        <dbReference type="EC" id="2.7.1.121"/>
    </reaction>
</comment>
<dbReference type="EC" id="2.7.1.121" evidence="3"/>
<evidence type="ECO:0000259" key="9">
    <source>
        <dbReference type="PROSITE" id="PS51480"/>
    </source>
</evidence>
<dbReference type="PANTHER" id="PTHR28629">
    <property type="entry name" value="TRIOKINASE/FMN CYCLASE"/>
    <property type="match status" value="1"/>
</dbReference>
<evidence type="ECO:0000256" key="3">
    <source>
        <dbReference type="ARBA" id="ARBA00012095"/>
    </source>
</evidence>
<accession>A0A4S3PW29</accession>
<evidence type="ECO:0000313" key="11">
    <source>
        <dbReference type="Proteomes" id="UP000306477"/>
    </source>
</evidence>
<evidence type="ECO:0000256" key="2">
    <source>
        <dbReference type="ARBA" id="ARBA00004745"/>
    </source>
</evidence>
<dbReference type="GO" id="GO:0004371">
    <property type="term" value="F:glycerone kinase activity"/>
    <property type="evidence" value="ECO:0007669"/>
    <property type="project" value="InterPro"/>
</dbReference>
<dbReference type="NCBIfam" id="TIGR02365">
    <property type="entry name" value="dha_L_ycgS"/>
    <property type="match status" value="1"/>
</dbReference>
<dbReference type="FunFam" id="1.25.40.340:FF:000002">
    <property type="entry name" value="Dihydroxyacetone kinase, L subunit"/>
    <property type="match status" value="1"/>
</dbReference>
<evidence type="ECO:0000256" key="4">
    <source>
        <dbReference type="ARBA" id="ARBA00022679"/>
    </source>
</evidence>
<reference evidence="10 11" key="1">
    <citation type="journal article" date="2019" name="Indoor Air">
        <title>Impacts of indoor surface finishes on bacterial viability.</title>
        <authorList>
            <person name="Hu J."/>
            <person name="Maamar S.B."/>
            <person name="Glawe A.J."/>
            <person name="Gottel N."/>
            <person name="Gilbert J.A."/>
            <person name="Hartmann E.M."/>
        </authorList>
    </citation>
    <scope>NUCLEOTIDE SEQUENCE [LARGE SCALE GENOMIC DNA]</scope>
    <source>
        <strain evidence="10 11">AF060A6</strain>
    </source>
</reference>
<dbReference type="AlphaFoldDB" id="A0A4S3PW29"/>
<sequence length="215" mass="23496">MKVTSEDFLYYFKQVVEVMETERDYLCELDRKLGDGDHGVTMTIGWRAVNEKLNNELANETDLGKISSVVGMTFLNAVGSSVGPLYASGFINGAKIVKGKSEVNDAELTEYWLAFINGIKDRGKAQVGDKTIIDTIDPAAKALETSFTQSQDFLSAFNDAVLAGEKGMKSTKDLISKIGRSSRLGERSRGVQDPGATSAYMILETFLKVVKVKNS</sequence>
<dbReference type="InterPro" id="IPR012737">
    <property type="entry name" value="DhaK_L_YcgS"/>
</dbReference>
<dbReference type="PROSITE" id="PS51480">
    <property type="entry name" value="DHAL"/>
    <property type="match status" value="1"/>
</dbReference>
<dbReference type="GO" id="GO:0005829">
    <property type="term" value="C:cytosol"/>
    <property type="evidence" value="ECO:0007669"/>
    <property type="project" value="TreeGrafter"/>
</dbReference>
<keyword evidence="4" id="KW-0808">Transferase</keyword>
<comment type="pathway">
    <text evidence="2">Polyol metabolism; glycerol degradation.</text>
</comment>
<dbReference type="GO" id="GO:0019563">
    <property type="term" value="P:glycerol catabolic process"/>
    <property type="evidence" value="ECO:0007669"/>
    <property type="project" value="TreeGrafter"/>
</dbReference>
<dbReference type="Gene3D" id="1.25.40.340">
    <property type="match status" value="1"/>
</dbReference>
<evidence type="ECO:0000256" key="6">
    <source>
        <dbReference type="ARBA" id="ARBA00022798"/>
    </source>
</evidence>
<dbReference type="PANTHER" id="PTHR28629:SF4">
    <property type="entry name" value="TRIOKINASE_FMN CYCLASE"/>
    <property type="match status" value="1"/>
</dbReference>